<dbReference type="Pfam" id="PF12079">
    <property type="entry name" value="DUF3558"/>
    <property type="match status" value="1"/>
</dbReference>
<gene>
    <name evidence="2" type="ORF">SAMN06265360_10780</name>
</gene>
<evidence type="ECO:0008006" key="4">
    <source>
        <dbReference type="Google" id="ProtNLM"/>
    </source>
</evidence>
<dbReference type="EMBL" id="FZNW01000007">
    <property type="protein sequence ID" value="SNR48693.1"/>
    <property type="molecule type" value="Genomic_DNA"/>
</dbReference>
<keyword evidence="3" id="KW-1185">Reference proteome</keyword>
<proteinExistence type="predicted"/>
<sequence length="193" mass="20473">MLLAGCSEDTGGDAEAEGPDCGHQQSADLPHSGAPAVGDPIKDTSEFEDDICSVLPEDHWDRLPADISGGESEVDHDIGPTCRWETETGNEQFTTALLTTDGEGLSSSYANAQDDGAELFMELDPISGHPAIAVDLNDDREDGYCNVAVELRDVLSFYVGLSTFVPESSFYNDPCGAAHEIAAMAVETMKGAR</sequence>
<name>A0A238WQT6_9PSEU</name>
<dbReference type="AlphaFoldDB" id="A0A238WQT6"/>
<dbReference type="InterPro" id="IPR024520">
    <property type="entry name" value="DUF3558"/>
</dbReference>
<protein>
    <recommendedName>
        <fullName evidence="4">DUF3558 domain-containing protein</fullName>
    </recommendedName>
</protein>
<dbReference type="Proteomes" id="UP000198348">
    <property type="component" value="Unassembled WGS sequence"/>
</dbReference>
<feature type="region of interest" description="Disordered" evidence="1">
    <location>
        <begin position="1"/>
        <end position="42"/>
    </location>
</feature>
<reference evidence="3" key="1">
    <citation type="submission" date="2017-06" db="EMBL/GenBank/DDBJ databases">
        <authorList>
            <person name="Varghese N."/>
            <person name="Submissions S."/>
        </authorList>
    </citation>
    <scope>NUCLEOTIDE SEQUENCE [LARGE SCALE GENOMIC DNA]</scope>
    <source>
        <strain evidence="3">DSM 45207</strain>
    </source>
</reference>
<evidence type="ECO:0000313" key="3">
    <source>
        <dbReference type="Proteomes" id="UP000198348"/>
    </source>
</evidence>
<evidence type="ECO:0000256" key="1">
    <source>
        <dbReference type="SAM" id="MobiDB-lite"/>
    </source>
</evidence>
<accession>A0A238WQT6</accession>
<organism evidence="2 3">
    <name type="scientific">Haloechinothrix alba</name>
    <dbReference type="NCBI Taxonomy" id="664784"/>
    <lineage>
        <taxon>Bacteria</taxon>
        <taxon>Bacillati</taxon>
        <taxon>Actinomycetota</taxon>
        <taxon>Actinomycetes</taxon>
        <taxon>Pseudonocardiales</taxon>
        <taxon>Pseudonocardiaceae</taxon>
        <taxon>Haloechinothrix</taxon>
    </lineage>
</organism>
<evidence type="ECO:0000313" key="2">
    <source>
        <dbReference type="EMBL" id="SNR48693.1"/>
    </source>
</evidence>